<feature type="chain" id="PRO_5037468923" description="Surface-adhesin protein E-like domain-containing protein" evidence="1">
    <location>
        <begin position="20"/>
        <end position="146"/>
    </location>
</feature>
<organism evidence="3 4">
    <name type="scientific">Entomomonas asaccharolytica</name>
    <dbReference type="NCBI Taxonomy" id="2785331"/>
    <lineage>
        <taxon>Bacteria</taxon>
        <taxon>Pseudomonadati</taxon>
        <taxon>Pseudomonadota</taxon>
        <taxon>Gammaproteobacteria</taxon>
        <taxon>Pseudomonadales</taxon>
        <taxon>Pseudomonadaceae</taxon>
        <taxon>Entomomonas</taxon>
    </lineage>
</organism>
<dbReference type="Proteomes" id="UP000595278">
    <property type="component" value="Chromosome"/>
</dbReference>
<dbReference type="Pfam" id="PF16747">
    <property type="entry name" value="Adhesin_E"/>
    <property type="match status" value="1"/>
</dbReference>
<name>A0A974NGR6_9GAMM</name>
<keyword evidence="1" id="KW-0732">Signal</keyword>
<dbReference type="AlphaFoldDB" id="A0A974NGR6"/>
<dbReference type="KEGG" id="eaz:JHT90_02210"/>
<evidence type="ECO:0000313" key="3">
    <source>
        <dbReference type="EMBL" id="QQP86087.1"/>
    </source>
</evidence>
<feature type="signal peptide" evidence="1">
    <location>
        <begin position="1"/>
        <end position="19"/>
    </location>
</feature>
<dbReference type="RefSeq" id="WP_201093572.1">
    <property type="nucleotide sequence ID" value="NZ_CP067393.1"/>
</dbReference>
<accession>A0A974NGR6</accession>
<dbReference type="InterPro" id="IPR043088">
    <property type="entry name" value="Adhesin_E"/>
</dbReference>
<reference evidence="3 4" key="1">
    <citation type="submission" date="2021-01" db="EMBL/GenBank/DDBJ databases">
        <title>Entomomonas sp. F2A isolated from a house cricket (Acheta domesticus).</title>
        <authorList>
            <person name="Spergser J."/>
            <person name="Busse H.-J."/>
        </authorList>
    </citation>
    <scope>NUCLEOTIDE SEQUENCE [LARGE SCALE GENOMIC DNA]</scope>
    <source>
        <strain evidence="3 4">F2A</strain>
    </source>
</reference>
<evidence type="ECO:0000313" key="4">
    <source>
        <dbReference type="Proteomes" id="UP000595278"/>
    </source>
</evidence>
<evidence type="ECO:0000256" key="1">
    <source>
        <dbReference type="SAM" id="SignalP"/>
    </source>
</evidence>
<feature type="domain" description="Surface-adhesin protein E-like" evidence="2">
    <location>
        <begin position="27"/>
        <end position="140"/>
    </location>
</feature>
<protein>
    <recommendedName>
        <fullName evidence="2">Surface-adhesin protein E-like domain-containing protein</fullName>
    </recommendedName>
</protein>
<sequence length="146" mass="16483">MNKVFITLLMITTSSFVLAENANWLETQKESHIFINKDSITIDKENPNLKTVTISVNIPSMQDRKANPTKTKLTNPYPLSYLTKFTINCQDKTAKMGEQHLHENFFGQGKVLEQADADPHAQFIPLEGPDAKQIWEVTCSPEQSSS</sequence>
<keyword evidence="4" id="KW-1185">Reference proteome</keyword>
<dbReference type="InterPro" id="IPR031939">
    <property type="entry name" value="Adhesin_E-like"/>
</dbReference>
<evidence type="ECO:0000259" key="2">
    <source>
        <dbReference type="Pfam" id="PF16747"/>
    </source>
</evidence>
<dbReference type="EMBL" id="CP067393">
    <property type="protein sequence ID" value="QQP86087.1"/>
    <property type="molecule type" value="Genomic_DNA"/>
</dbReference>
<gene>
    <name evidence="3" type="ORF">JHT90_02210</name>
</gene>
<dbReference type="Gene3D" id="2.40.128.710">
    <property type="entry name" value="Surface-adhesin protein E"/>
    <property type="match status" value="1"/>
</dbReference>
<proteinExistence type="predicted"/>